<gene>
    <name evidence="1" type="ORF">ACFYM3_40780</name>
</gene>
<dbReference type="RefSeq" id="WP_358291382.1">
    <property type="nucleotide sequence ID" value="NZ_JBEYGJ010000049.1"/>
</dbReference>
<dbReference type="Proteomes" id="UP001601288">
    <property type="component" value="Unassembled WGS sequence"/>
</dbReference>
<evidence type="ECO:0000313" key="2">
    <source>
        <dbReference type="Proteomes" id="UP001601288"/>
    </source>
</evidence>
<sequence>MLELAKFSPLQAGLLLHAGRRHLSGPGESEEALVAPWMGRVVAAQLASLALRGHISFPFSDGRFGVYGLVATRRRQGADALAPEEELLLDFLFDGAMETRIARDRVDGARQGKQLLALVRKRLRQNGLGVVRRKRYHVLKLFRCLEKAMRENCRPVGIEWGDAPELYTAAYPFAVLFALDSGSGSWPNPPEDDFFIPSLLPYCCAHVVEEFA</sequence>
<reference evidence="1 2" key="1">
    <citation type="submission" date="2024-10" db="EMBL/GenBank/DDBJ databases">
        <title>The Natural Products Discovery Center: Release of the First 8490 Sequenced Strains for Exploring Actinobacteria Biosynthetic Diversity.</title>
        <authorList>
            <person name="Kalkreuter E."/>
            <person name="Kautsar S.A."/>
            <person name="Yang D."/>
            <person name="Bader C.D."/>
            <person name="Teijaro C.N."/>
            <person name="Fluegel L."/>
            <person name="Davis C.M."/>
            <person name="Simpson J.R."/>
            <person name="Lauterbach L."/>
            <person name="Steele A.D."/>
            <person name="Gui C."/>
            <person name="Meng S."/>
            <person name="Li G."/>
            <person name="Viehrig K."/>
            <person name="Ye F."/>
            <person name="Su P."/>
            <person name="Kiefer A.F."/>
            <person name="Nichols A."/>
            <person name="Cepeda A.J."/>
            <person name="Yan W."/>
            <person name="Fan B."/>
            <person name="Jiang Y."/>
            <person name="Adhikari A."/>
            <person name="Zheng C.-J."/>
            <person name="Schuster L."/>
            <person name="Cowan T.M."/>
            <person name="Smanski M.J."/>
            <person name="Chevrette M.G."/>
            <person name="De Carvalho L.P.S."/>
            <person name="Shen B."/>
        </authorList>
    </citation>
    <scope>NUCLEOTIDE SEQUENCE [LARGE SCALE GENOMIC DNA]</scope>
    <source>
        <strain evidence="1 2">NPDC007066</strain>
    </source>
</reference>
<name>A0ABW6LQY9_9ACTN</name>
<dbReference type="EMBL" id="JBIAFP010000039">
    <property type="protein sequence ID" value="MFE9230804.1"/>
    <property type="molecule type" value="Genomic_DNA"/>
</dbReference>
<comment type="caution">
    <text evidence="1">The sequence shown here is derived from an EMBL/GenBank/DDBJ whole genome shotgun (WGS) entry which is preliminary data.</text>
</comment>
<accession>A0ABW6LQY9</accession>
<organism evidence="1 2">
    <name type="scientific">Streptomyces massasporeus</name>
    <dbReference type="NCBI Taxonomy" id="67324"/>
    <lineage>
        <taxon>Bacteria</taxon>
        <taxon>Bacillati</taxon>
        <taxon>Actinomycetota</taxon>
        <taxon>Actinomycetes</taxon>
        <taxon>Kitasatosporales</taxon>
        <taxon>Streptomycetaceae</taxon>
        <taxon>Streptomyces</taxon>
    </lineage>
</organism>
<keyword evidence="2" id="KW-1185">Reference proteome</keyword>
<protein>
    <submittedName>
        <fullName evidence="1">Uncharacterized protein</fullName>
    </submittedName>
</protein>
<proteinExistence type="predicted"/>
<evidence type="ECO:0000313" key="1">
    <source>
        <dbReference type="EMBL" id="MFE9230804.1"/>
    </source>
</evidence>